<dbReference type="EMBL" id="MN738839">
    <property type="protein sequence ID" value="QHT39230.1"/>
    <property type="molecule type" value="Genomic_DNA"/>
</dbReference>
<reference evidence="1" key="1">
    <citation type="journal article" date="2020" name="Nature">
        <title>Giant virus diversity and host interactions through global metagenomics.</title>
        <authorList>
            <person name="Schulz F."/>
            <person name="Roux S."/>
            <person name="Paez-Espino D."/>
            <person name="Jungbluth S."/>
            <person name="Walsh D.A."/>
            <person name="Denef V.J."/>
            <person name="McMahon K.D."/>
            <person name="Konstantinidis K.T."/>
            <person name="Eloe-Fadrosh E.A."/>
            <person name="Kyrpides N.C."/>
            <person name="Woyke T."/>
        </authorList>
    </citation>
    <scope>NUCLEOTIDE SEQUENCE</scope>
    <source>
        <strain evidence="1">GVMAG-S-ERX556126-94</strain>
    </source>
</reference>
<accession>A0A6C0FI43</accession>
<protein>
    <submittedName>
        <fullName evidence="1">Uncharacterized protein</fullName>
    </submittedName>
</protein>
<sequence length="116" mass="13704">MSLQNTIRDLIHFYVKTNYEKYLTDNSIQTIPEGEIDKVIHSLYDDRKSHIQTFILDSLKTLYKDKQSEYPGDSTVKNILLNIFQDDELCKNRLSCEIKLHQQKVRGEKSDYGKIF</sequence>
<dbReference type="AlphaFoldDB" id="A0A6C0FI43"/>
<evidence type="ECO:0000313" key="1">
    <source>
        <dbReference type="EMBL" id="QHT39230.1"/>
    </source>
</evidence>
<organism evidence="1">
    <name type="scientific">viral metagenome</name>
    <dbReference type="NCBI Taxonomy" id="1070528"/>
    <lineage>
        <taxon>unclassified sequences</taxon>
        <taxon>metagenomes</taxon>
        <taxon>organismal metagenomes</taxon>
    </lineage>
</organism>
<proteinExistence type="predicted"/>
<name>A0A6C0FI43_9ZZZZ</name>